<feature type="compositionally biased region" description="Basic residues" evidence="6">
    <location>
        <begin position="1"/>
        <end position="11"/>
    </location>
</feature>
<evidence type="ECO:0000256" key="5">
    <source>
        <dbReference type="ARBA" id="ARBA00023136"/>
    </source>
</evidence>
<name>A0ABD1N4I4_9FABA</name>
<evidence type="ECO:0000256" key="2">
    <source>
        <dbReference type="ARBA" id="ARBA00022448"/>
    </source>
</evidence>
<dbReference type="InterPro" id="IPR050352">
    <property type="entry name" value="ABCG_transporters"/>
</dbReference>
<feature type="domain" description="ABC transporter" evidence="7">
    <location>
        <begin position="79"/>
        <end position="120"/>
    </location>
</feature>
<dbReference type="Gene3D" id="3.40.50.300">
    <property type="entry name" value="P-loop containing nucleotide triphosphate hydrolases"/>
    <property type="match status" value="1"/>
</dbReference>
<proteinExistence type="predicted"/>
<accession>A0ABD1N4I4</accession>
<dbReference type="PANTHER" id="PTHR48041:SF56">
    <property type="entry name" value="ABC TRANSPORTER G FAMILY MEMBER 25"/>
    <property type="match status" value="1"/>
</dbReference>
<sequence>MAEHGRRRRQIGGRGCEGRRRISSPPNWIRHAGRHPLPTAHGSRDARLLCHAAPPAPGTPCGQGCYGGGGDLGARAGKCQHTIIGNGFIRGVSGGEWKRVSIAHEMLVDPSLLVLDEPTSGLDSTTAHRLLGMLASLAKKGKTVVTSMHQPSSRVYQMFNKVLLLSEGQCLYSTKVLSDVCRSAWSS</sequence>
<protein>
    <recommendedName>
        <fullName evidence="7">ABC transporter domain-containing protein</fullName>
    </recommendedName>
</protein>
<keyword evidence="4" id="KW-1133">Transmembrane helix</keyword>
<evidence type="ECO:0000259" key="7">
    <source>
        <dbReference type="Pfam" id="PF00005"/>
    </source>
</evidence>
<dbReference type="Pfam" id="PF00005">
    <property type="entry name" value="ABC_tran"/>
    <property type="match status" value="1"/>
</dbReference>
<keyword evidence="5" id="KW-0472">Membrane</keyword>
<evidence type="ECO:0000313" key="9">
    <source>
        <dbReference type="Proteomes" id="UP001603857"/>
    </source>
</evidence>
<dbReference type="Proteomes" id="UP001603857">
    <property type="component" value="Unassembled WGS sequence"/>
</dbReference>
<comment type="subcellular location">
    <subcellularLocation>
        <location evidence="1">Membrane</location>
        <topology evidence="1">Multi-pass membrane protein</topology>
    </subcellularLocation>
</comment>
<evidence type="ECO:0000313" key="8">
    <source>
        <dbReference type="EMBL" id="KAL2343016.1"/>
    </source>
</evidence>
<dbReference type="AlphaFoldDB" id="A0ABD1N4I4"/>
<dbReference type="EMBL" id="JBGMDY010000002">
    <property type="protein sequence ID" value="KAL2343016.1"/>
    <property type="molecule type" value="Genomic_DNA"/>
</dbReference>
<comment type="caution">
    <text evidence="8">The sequence shown here is derived from an EMBL/GenBank/DDBJ whole genome shotgun (WGS) entry which is preliminary data.</text>
</comment>
<keyword evidence="3" id="KW-0812">Transmembrane</keyword>
<dbReference type="SUPFAM" id="SSF52540">
    <property type="entry name" value="P-loop containing nucleoside triphosphate hydrolases"/>
    <property type="match status" value="1"/>
</dbReference>
<evidence type="ECO:0000256" key="3">
    <source>
        <dbReference type="ARBA" id="ARBA00022692"/>
    </source>
</evidence>
<keyword evidence="9" id="KW-1185">Reference proteome</keyword>
<evidence type="ECO:0000256" key="4">
    <source>
        <dbReference type="ARBA" id="ARBA00022989"/>
    </source>
</evidence>
<feature type="region of interest" description="Disordered" evidence="6">
    <location>
        <begin position="1"/>
        <end position="41"/>
    </location>
</feature>
<organism evidence="8 9">
    <name type="scientific">Flemingia macrophylla</name>
    <dbReference type="NCBI Taxonomy" id="520843"/>
    <lineage>
        <taxon>Eukaryota</taxon>
        <taxon>Viridiplantae</taxon>
        <taxon>Streptophyta</taxon>
        <taxon>Embryophyta</taxon>
        <taxon>Tracheophyta</taxon>
        <taxon>Spermatophyta</taxon>
        <taxon>Magnoliopsida</taxon>
        <taxon>eudicotyledons</taxon>
        <taxon>Gunneridae</taxon>
        <taxon>Pentapetalae</taxon>
        <taxon>rosids</taxon>
        <taxon>fabids</taxon>
        <taxon>Fabales</taxon>
        <taxon>Fabaceae</taxon>
        <taxon>Papilionoideae</taxon>
        <taxon>50 kb inversion clade</taxon>
        <taxon>NPAAA clade</taxon>
        <taxon>indigoferoid/millettioid clade</taxon>
        <taxon>Phaseoleae</taxon>
        <taxon>Flemingia</taxon>
    </lineage>
</organism>
<dbReference type="InterPro" id="IPR003439">
    <property type="entry name" value="ABC_transporter-like_ATP-bd"/>
</dbReference>
<gene>
    <name evidence="8" type="ORF">Fmac_004301</name>
</gene>
<dbReference type="InterPro" id="IPR027417">
    <property type="entry name" value="P-loop_NTPase"/>
</dbReference>
<reference evidence="8 9" key="1">
    <citation type="submission" date="2024-08" db="EMBL/GenBank/DDBJ databases">
        <title>Insights into the chromosomal genome structure of Flemingia macrophylla.</title>
        <authorList>
            <person name="Ding Y."/>
            <person name="Zhao Y."/>
            <person name="Bi W."/>
            <person name="Wu M."/>
            <person name="Zhao G."/>
            <person name="Gong Y."/>
            <person name="Li W."/>
            <person name="Zhang P."/>
        </authorList>
    </citation>
    <scope>NUCLEOTIDE SEQUENCE [LARGE SCALE GENOMIC DNA]</scope>
    <source>
        <strain evidence="8">DYQJB</strain>
        <tissue evidence="8">Leaf</tissue>
    </source>
</reference>
<evidence type="ECO:0000256" key="6">
    <source>
        <dbReference type="SAM" id="MobiDB-lite"/>
    </source>
</evidence>
<dbReference type="PANTHER" id="PTHR48041">
    <property type="entry name" value="ABC TRANSPORTER G FAMILY MEMBER 28"/>
    <property type="match status" value="1"/>
</dbReference>
<dbReference type="GO" id="GO:0016020">
    <property type="term" value="C:membrane"/>
    <property type="evidence" value="ECO:0007669"/>
    <property type="project" value="UniProtKB-SubCell"/>
</dbReference>
<keyword evidence="2" id="KW-0813">Transport</keyword>
<evidence type="ECO:0000256" key="1">
    <source>
        <dbReference type="ARBA" id="ARBA00004141"/>
    </source>
</evidence>